<dbReference type="InterPro" id="IPR053888">
    <property type="entry name" value="MRM3-like_sub_bind"/>
</dbReference>
<dbReference type="PANTHER" id="PTHR43191:SF2">
    <property type="entry name" value="RRNA METHYLTRANSFERASE 3, MITOCHONDRIAL"/>
    <property type="match status" value="1"/>
</dbReference>
<evidence type="ECO:0000313" key="5">
    <source>
        <dbReference type="EMBL" id="RCX13782.1"/>
    </source>
</evidence>
<keyword evidence="3 5" id="KW-0808">Transferase</keyword>
<dbReference type="Pfam" id="PF00588">
    <property type="entry name" value="SpoU_methylase"/>
    <property type="match status" value="1"/>
</dbReference>
<organism evidence="5 6">
    <name type="scientific">Anaerobacterium chartisolvens</name>
    <dbReference type="NCBI Taxonomy" id="1297424"/>
    <lineage>
        <taxon>Bacteria</taxon>
        <taxon>Bacillati</taxon>
        <taxon>Bacillota</taxon>
        <taxon>Clostridia</taxon>
        <taxon>Eubacteriales</taxon>
        <taxon>Oscillospiraceae</taxon>
        <taxon>Anaerobacterium</taxon>
    </lineage>
</organism>
<dbReference type="InterPro" id="IPR013123">
    <property type="entry name" value="SpoU_subst-bd"/>
</dbReference>
<proteinExistence type="inferred from homology"/>
<evidence type="ECO:0000256" key="3">
    <source>
        <dbReference type="ARBA" id="ARBA00022679"/>
    </source>
</evidence>
<dbReference type="EMBL" id="QPJT01000016">
    <property type="protein sequence ID" value="RCX13782.1"/>
    <property type="molecule type" value="Genomic_DNA"/>
</dbReference>
<dbReference type="GO" id="GO:0008173">
    <property type="term" value="F:RNA methyltransferase activity"/>
    <property type="evidence" value="ECO:0007669"/>
    <property type="project" value="InterPro"/>
</dbReference>
<dbReference type="OrthoDB" id="9794400at2"/>
<evidence type="ECO:0000313" key="6">
    <source>
        <dbReference type="Proteomes" id="UP000253034"/>
    </source>
</evidence>
<dbReference type="SUPFAM" id="SSF55315">
    <property type="entry name" value="L30e-like"/>
    <property type="match status" value="1"/>
</dbReference>
<dbReference type="RefSeq" id="WP_114298422.1">
    <property type="nucleotide sequence ID" value="NZ_QPJT01000016.1"/>
</dbReference>
<keyword evidence="2 5" id="KW-0489">Methyltransferase</keyword>
<evidence type="ECO:0000256" key="2">
    <source>
        <dbReference type="ARBA" id="ARBA00022603"/>
    </source>
</evidence>
<dbReference type="InterPro" id="IPR029026">
    <property type="entry name" value="tRNA_m1G_MTases_N"/>
</dbReference>
<name>A0A369AWN0_9FIRM</name>
<comment type="similarity">
    <text evidence="1">Belongs to the class IV-like SAM-binding methyltransferase superfamily. RNA methyltransferase TrmH family.</text>
</comment>
<dbReference type="GO" id="GO:0003723">
    <property type="term" value="F:RNA binding"/>
    <property type="evidence" value="ECO:0007669"/>
    <property type="project" value="InterPro"/>
</dbReference>
<gene>
    <name evidence="5" type="ORF">DFR58_11611</name>
</gene>
<dbReference type="InterPro" id="IPR029028">
    <property type="entry name" value="Alpha/beta_knot_MTases"/>
</dbReference>
<dbReference type="AlphaFoldDB" id="A0A369AWN0"/>
<dbReference type="GO" id="GO:0006396">
    <property type="term" value="P:RNA processing"/>
    <property type="evidence" value="ECO:0007669"/>
    <property type="project" value="InterPro"/>
</dbReference>
<dbReference type="Proteomes" id="UP000253034">
    <property type="component" value="Unassembled WGS sequence"/>
</dbReference>
<dbReference type="CDD" id="cd18095">
    <property type="entry name" value="SpoU-like_rRNA-MTase"/>
    <property type="match status" value="1"/>
</dbReference>
<evidence type="ECO:0000256" key="1">
    <source>
        <dbReference type="ARBA" id="ARBA00007228"/>
    </source>
</evidence>
<keyword evidence="6" id="KW-1185">Reference proteome</keyword>
<dbReference type="Gene3D" id="3.40.1280.10">
    <property type="match status" value="1"/>
</dbReference>
<dbReference type="PANTHER" id="PTHR43191">
    <property type="entry name" value="RRNA METHYLTRANSFERASE 3"/>
    <property type="match status" value="1"/>
</dbReference>
<dbReference type="Gene3D" id="3.30.1330.30">
    <property type="match status" value="1"/>
</dbReference>
<dbReference type="InterPro" id="IPR001537">
    <property type="entry name" value="SpoU_MeTrfase"/>
</dbReference>
<reference evidence="5 6" key="1">
    <citation type="submission" date="2018-07" db="EMBL/GenBank/DDBJ databases">
        <title>Genomic Encyclopedia of Type Strains, Phase IV (KMG-IV): sequencing the most valuable type-strain genomes for metagenomic binning, comparative biology and taxonomic classification.</title>
        <authorList>
            <person name="Goeker M."/>
        </authorList>
    </citation>
    <scope>NUCLEOTIDE SEQUENCE [LARGE SCALE GENOMIC DNA]</scope>
    <source>
        <strain evidence="5 6">DSM 27016</strain>
    </source>
</reference>
<protein>
    <submittedName>
        <fullName evidence="5">TrmH family RNA methyltransferase</fullName>
    </submittedName>
</protein>
<accession>A0A369AWN0</accession>
<dbReference type="InterPro" id="IPR029064">
    <property type="entry name" value="Ribosomal_eL30-like_sf"/>
</dbReference>
<dbReference type="GO" id="GO:0032259">
    <property type="term" value="P:methylation"/>
    <property type="evidence" value="ECO:0007669"/>
    <property type="project" value="UniProtKB-KW"/>
</dbReference>
<evidence type="ECO:0000259" key="4">
    <source>
        <dbReference type="SMART" id="SM00967"/>
    </source>
</evidence>
<dbReference type="SMART" id="SM00967">
    <property type="entry name" value="SpoU_sub_bind"/>
    <property type="match status" value="1"/>
</dbReference>
<feature type="domain" description="RNA 2-O ribose methyltransferase substrate binding" evidence="4">
    <location>
        <begin position="31"/>
        <end position="107"/>
    </location>
</feature>
<dbReference type="GO" id="GO:0005737">
    <property type="term" value="C:cytoplasm"/>
    <property type="evidence" value="ECO:0007669"/>
    <property type="project" value="UniProtKB-ARBA"/>
</dbReference>
<dbReference type="Pfam" id="PF22435">
    <property type="entry name" value="MRM3-like_sub_bind"/>
    <property type="match status" value="1"/>
</dbReference>
<dbReference type="InterPro" id="IPR051259">
    <property type="entry name" value="rRNA_Methyltransferase"/>
</dbReference>
<sequence>MNYITSGNNPLVKEVKLLKSRKHREGRGLFFIEGTRFVEEAVKERAQIQKLLISEELYESGAVQGFLSDGDSIGYEVYILPQKLFKEISDTENPQGILAVIKPDYFQTDRLMSGECSFLVLLDSIQDPGNMGTIIRTADAAGVQGIIASKGCVDIYNPKVLRATMGSVFHIPVCVSDDLAQTALTLKARGFKIYASHPGGSVDYFDIPSWTNSAVVIGNEANGISDEVAHCADLLVKIPMAGRAESLNASVAGALLMYEALRSKIK</sequence>
<comment type="caution">
    <text evidence="5">The sequence shown here is derived from an EMBL/GenBank/DDBJ whole genome shotgun (WGS) entry which is preliminary data.</text>
</comment>
<dbReference type="SUPFAM" id="SSF75217">
    <property type="entry name" value="alpha/beta knot"/>
    <property type="match status" value="1"/>
</dbReference>